<dbReference type="InterPro" id="IPR037272">
    <property type="entry name" value="SNS_sf"/>
</dbReference>
<dbReference type="InterPro" id="IPR000175">
    <property type="entry name" value="Na/ntran_symport"/>
</dbReference>
<reference evidence="7" key="1">
    <citation type="journal article" date="2015" name="Nature">
        <title>Complex archaea that bridge the gap between prokaryotes and eukaryotes.</title>
        <authorList>
            <person name="Spang A."/>
            <person name="Saw J.H."/>
            <person name="Jorgensen S.L."/>
            <person name="Zaremba-Niedzwiedzka K."/>
            <person name="Martijn J."/>
            <person name="Lind A.E."/>
            <person name="van Eijk R."/>
            <person name="Schleper C."/>
            <person name="Guy L."/>
            <person name="Ettema T.J."/>
        </authorList>
    </citation>
    <scope>NUCLEOTIDE SEQUENCE</scope>
</reference>
<feature type="transmembrane region" description="Helical" evidence="6">
    <location>
        <begin position="181"/>
        <end position="201"/>
    </location>
</feature>
<evidence type="ECO:0000256" key="6">
    <source>
        <dbReference type="SAM" id="Phobius"/>
    </source>
</evidence>
<dbReference type="CDD" id="cd10336">
    <property type="entry name" value="SLC6sbd_Tyt1-Like"/>
    <property type="match status" value="1"/>
</dbReference>
<feature type="transmembrane region" description="Helical" evidence="6">
    <location>
        <begin position="221"/>
        <end position="242"/>
    </location>
</feature>
<dbReference type="PANTHER" id="PTHR42948">
    <property type="entry name" value="TRANSPORTER"/>
    <property type="match status" value="1"/>
</dbReference>
<dbReference type="NCBIfam" id="NF037979">
    <property type="entry name" value="Na_transp"/>
    <property type="match status" value="1"/>
</dbReference>
<feature type="transmembrane region" description="Helical" evidence="6">
    <location>
        <begin position="90"/>
        <end position="120"/>
    </location>
</feature>
<feature type="transmembrane region" description="Helical" evidence="6">
    <location>
        <begin position="45"/>
        <end position="69"/>
    </location>
</feature>
<evidence type="ECO:0000313" key="7">
    <source>
        <dbReference type="EMBL" id="KKN41246.1"/>
    </source>
</evidence>
<keyword evidence="4 6" id="KW-1133">Transmembrane helix</keyword>
<sequence length="453" mass="49596">MSSIEDSGRETWRTRWGFILAAAGWSIGLGNIWRFPYITGKYGGGAFVLLYLVCMFVVAIPLFTVEFSLGRASKSSITTGYRKLAPRKPWFIGGWVGMISNILVLSYYTMIMGWLIAYLFKTLRAEYFGMTAEQISELFDNFTAKSSEVFFWQIGVYVVLGIIVSRGLVKGIEAFCKVAMPLLFLMLIGLGIYSLTLPGALKGIEFYLKPDFTKITGEAVLVAIGQVFFSVGIGFGATWVYGSYLGRKANIPGDSIRIALMDTLGALLAGFIIFPAAFAFGVNPGSGYNLIFVTLPNVFGEMPGGIVFGILFFSLVSVAALTSGIASIESIASWLMDELKWDRSKSRAKAVWIVLTGCFILGIPIVLSLGSWGNIKLFGLNIFGFVDYVSANILLVISALTMALFVGWSLGIKKFMVMANEGAKKMLVKPFWGLLIKYIIPLLIIALAFDAIF</sequence>
<feature type="transmembrane region" description="Helical" evidence="6">
    <location>
        <begin position="389"/>
        <end position="410"/>
    </location>
</feature>
<dbReference type="PROSITE" id="PS00610">
    <property type="entry name" value="NA_NEUROTRAN_SYMP_1"/>
    <property type="match status" value="1"/>
</dbReference>
<dbReference type="PROSITE" id="PS50267">
    <property type="entry name" value="NA_NEUROTRAN_SYMP_3"/>
    <property type="match status" value="1"/>
</dbReference>
<comment type="caution">
    <text evidence="7">The sequence shown here is derived from an EMBL/GenBank/DDBJ whole genome shotgun (WGS) entry which is preliminary data.</text>
</comment>
<evidence type="ECO:0000256" key="2">
    <source>
        <dbReference type="ARBA" id="ARBA00022448"/>
    </source>
</evidence>
<proteinExistence type="predicted"/>
<feature type="transmembrane region" description="Helical" evidence="6">
    <location>
        <begin position="263"/>
        <end position="282"/>
    </location>
</feature>
<feature type="transmembrane region" description="Helical" evidence="6">
    <location>
        <begin position="150"/>
        <end position="169"/>
    </location>
</feature>
<evidence type="ECO:0000256" key="4">
    <source>
        <dbReference type="ARBA" id="ARBA00022989"/>
    </source>
</evidence>
<dbReference type="SUPFAM" id="SSF161070">
    <property type="entry name" value="SNF-like"/>
    <property type="match status" value="1"/>
</dbReference>
<dbReference type="EMBL" id="LAZR01001659">
    <property type="protein sequence ID" value="KKN41246.1"/>
    <property type="molecule type" value="Genomic_DNA"/>
</dbReference>
<gene>
    <name evidence="7" type="ORF">LCGC14_0725270</name>
</gene>
<keyword evidence="2" id="KW-0813">Transport</keyword>
<keyword evidence="3 6" id="KW-0812">Transmembrane</keyword>
<feature type="transmembrane region" description="Helical" evidence="6">
    <location>
        <begin position="349"/>
        <end position="369"/>
    </location>
</feature>
<dbReference type="InterPro" id="IPR047218">
    <property type="entry name" value="YocR/YhdH-like"/>
</dbReference>
<dbReference type="PANTHER" id="PTHR42948:SF1">
    <property type="entry name" value="TRANSPORTER"/>
    <property type="match status" value="1"/>
</dbReference>
<feature type="transmembrane region" description="Helical" evidence="6">
    <location>
        <begin position="12"/>
        <end position="33"/>
    </location>
</feature>
<dbReference type="Pfam" id="PF00209">
    <property type="entry name" value="SNF"/>
    <property type="match status" value="2"/>
</dbReference>
<protein>
    <recommendedName>
        <fullName evidence="8">Transporter</fullName>
    </recommendedName>
</protein>
<dbReference type="AlphaFoldDB" id="A0A0F9SWE6"/>
<dbReference type="PRINTS" id="PR00176">
    <property type="entry name" value="NANEUSMPORT"/>
</dbReference>
<feature type="transmembrane region" description="Helical" evidence="6">
    <location>
        <begin position="302"/>
        <end position="328"/>
    </location>
</feature>
<organism evidence="7">
    <name type="scientific">marine sediment metagenome</name>
    <dbReference type="NCBI Taxonomy" id="412755"/>
    <lineage>
        <taxon>unclassified sequences</taxon>
        <taxon>metagenomes</taxon>
        <taxon>ecological metagenomes</taxon>
    </lineage>
</organism>
<comment type="subcellular location">
    <subcellularLocation>
        <location evidence="1">Membrane</location>
        <topology evidence="1">Multi-pass membrane protein</topology>
    </subcellularLocation>
</comment>
<dbReference type="GO" id="GO:0016020">
    <property type="term" value="C:membrane"/>
    <property type="evidence" value="ECO:0007669"/>
    <property type="project" value="UniProtKB-SubCell"/>
</dbReference>
<keyword evidence="5 6" id="KW-0472">Membrane</keyword>
<evidence type="ECO:0000256" key="3">
    <source>
        <dbReference type="ARBA" id="ARBA00022692"/>
    </source>
</evidence>
<name>A0A0F9SWE6_9ZZZZ</name>
<accession>A0A0F9SWE6</accession>
<evidence type="ECO:0008006" key="8">
    <source>
        <dbReference type="Google" id="ProtNLM"/>
    </source>
</evidence>
<feature type="transmembrane region" description="Helical" evidence="6">
    <location>
        <begin position="431"/>
        <end position="452"/>
    </location>
</feature>
<evidence type="ECO:0000256" key="5">
    <source>
        <dbReference type="ARBA" id="ARBA00023136"/>
    </source>
</evidence>
<evidence type="ECO:0000256" key="1">
    <source>
        <dbReference type="ARBA" id="ARBA00004141"/>
    </source>
</evidence>